<dbReference type="GO" id="GO:0005840">
    <property type="term" value="C:ribosome"/>
    <property type="evidence" value="ECO:0007669"/>
    <property type="project" value="UniProtKB-KW"/>
</dbReference>
<sequence>EPPHPHGRRGRRHLRQGPGQDGQGPARGPGQGPRLRRGPEHRQAPPEAHAVHGPAEVGGRRRGEGGPDPHLQRDAGRPAREEAHPCGRDPRERRAQPRHEALADEAGL</sequence>
<evidence type="ECO:0000313" key="2">
    <source>
        <dbReference type="EMBL" id="CAA9477820.1"/>
    </source>
</evidence>
<name>A0A6J4RN04_9ACTN</name>
<proteinExistence type="predicted"/>
<feature type="compositionally biased region" description="Gly residues" evidence="1">
    <location>
        <begin position="19"/>
        <end position="31"/>
    </location>
</feature>
<reference evidence="2" key="1">
    <citation type="submission" date="2020-02" db="EMBL/GenBank/DDBJ databases">
        <authorList>
            <person name="Meier V. D."/>
        </authorList>
    </citation>
    <scope>NUCLEOTIDE SEQUENCE</scope>
    <source>
        <strain evidence="2">AVDCRST_MAG13</strain>
    </source>
</reference>
<feature type="region of interest" description="Disordered" evidence="1">
    <location>
        <begin position="1"/>
        <end position="108"/>
    </location>
</feature>
<feature type="compositionally biased region" description="Basic residues" evidence="1">
    <location>
        <begin position="1"/>
        <end position="15"/>
    </location>
</feature>
<keyword evidence="2" id="KW-0687">Ribonucleoprotein</keyword>
<dbReference type="EMBL" id="CADCVO010000147">
    <property type="protein sequence ID" value="CAA9477820.1"/>
    <property type="molecule type" value="Genomic_DNA"/>
</dbReference>
<keyword evidence="2" id="KW-0689">Ribosomal protein</keyword>
<feature type="compositionally biased region" description="Basic and acidic residues" evidence="1">
    <location>
        <begin position="58"/>
        <end position="102"/>
    </location>
</feature>
<feature type="non-terminal residue" evidence="2">
    <location>
        <position position="108"/>
    </location>
</feature>
<evidence type="ECO:0000256" key="1">
    <source>
        <dbReference type="SAM" id="MobiDB-lite"/>
    </source>
</evidence>
<dbReference type="AlphaFoldDB" id="A0A6J4RN04"/>
<accession>A0A6J4RN04</accession>
<gene>
    <name evidence="2" type="ORF">AVDCRST_MAG13-967</name>
</gene>
<feature type="non-terminal residue" evidence="2">
    <location>
        <position position="1"/>
    </location>
</feature>
<organism evidence="2">
    <name type="scientific">uncultured Solirubrobacteraceae bacterium</name>
    <dbReference type="NCBI Taxonomy" id="1162706"/>
    <lineage>
        <taxon>Bacteria</taxon>
        <taxon>Bacillati</taxon>
        <taxon>Actinomycetota</taxon>
        <taxon>Thermoleophilia</taxon>
        <taxon>Solirubrobacterales</taxon>
        <taxon>Solirubrobacteraceae</taxon>
        <taxon>environmental samples</taxon>
    </lineage>
</organism>
<protein>
    <submittedName>
        <fullName evidence="2">LSU ribosomal protein L24p (L26e)</fullName>
    </submittedName>
</protein>